<sequence length="507" mass="54071">MSAHASTLTPPVSAGQVVFSATDIAKSFGPVAALSGVSIELRAGEVTALMGENGAGKSTLLKIITGDYQPDSGVLSLHGAETRFAEPRESRTSGIRVIAQEPEIIPHVSVAENIFVGLLGASGPVFRRRAVLEQAREALAEFGFAGVIAAETLGSELSAAQRQIVEIMRAVVDRPAVICFDEPTSSLGEEEVEILFRLIRRLRAEGIAIGYVSHRMNEIFQLADAITVLRDGKLVGTKRTEDTDHDDLVRMMVGRDLSQMFHREAIDPGDTVLELAGVSNEFVHDVSLTVAAGEVVGIAGLVGAGRSELLKTIVGDFRVESGTLSMGGTAVRFHTPADSIAAGIGFAPEERKAEALIMHRSVRDNIALAVLKRISRFSFVSSAREDELAEGYIKKLGIRTPSDRQLVKNLSGGNQQKVVLARWLSTTPRLLLLDEPTRGVDVGAKAEIYAIIDELAQQGVAVLVVSSELPEVLGLADRIYVMAGGRVTGVLPRANATEEAILALAMD</sequence>
<dbReference type="InterPro" id="IPR017871">
    <property type="entry name" value="ABC_transporter-like_CS"/>
</dbReference>
<keyword evidence="4" id="KW-0677">Repeat</keyword>
<dbReference type="CDD" id="cd03216">
    <property type="entry name" value="ABC_Carb_Monos_I"/>
    <property type="match status" value="1"/>
</dbReference>
<dbReference type="Pfam" id="PF00005">
    <property type="entry name" value="ABC_tran"/>
    <property type="match status" value="2"/>
</dbReference>
<keyword evidence="1" id="KW-0813">Transport</keyword>
<evidence type="ECO:0000256" key="2">
    <source>
        <dbReference type="ARBA" id="ARBA00022475"/>
    </source>
</evidence>
<dbReference type="SUPFAM" id="SSF52540">
    <property type="entry name" value="P-loop containing nucleoside triphosphate hydrolases"/>
    <property type="match status" value="2"/>
</dbReference>
<dbReference type="SMART" id="SM00382">
    <property type="entry name" value="AAA"/>
    <property type="match status" value="2"/>
</dbReference>
<evidence type="ECO:0000256" key="8">
    <source>
        <dbReference type="ARBA" id="ARBA00023136"/>
    </source>
</evidence>
<name>A0A3L7A9L7_9MICO</name>
<evidence type="ECO:0000313" key="11">
    <source>
        <dbReference type="Proteomes" id="UP000272503"/>
    </source>
</evidence>
<protein>
    <submittedName>
        <fullName evidence="10">Sugar ABC transporter ATP-binding protein</fullName>
    </submittedName>
</protein>
<keyword evidence="3" id="KW-0762">Sugar transport</keyword>
<dbReference type="EMBL" id="RCUX01000003">
    <property type="protein sequence ID" value="RLP76867.1"/>
    <property type="molecule type" value="Genomic_DNA"/>
</dbReference>
<keyword evidence="5" id="KW-0547">Nucleotide-binding</keyword>
<organism evidence="10 11">
    <name type="scientific">Mycetocola tolaasinivorans</name>
    <dbReference type="NCBI Taxonomy" id="76635"/>
    <lineage>
        <taxon>Bacteria</taxon>
        <taxon>Bacillati</taxon>
        <taxon>Actinomycetota</taxon>
        <taxon>Actinomycetes</taxon>
        <taxon>Micrococcales</taxon>
        <taxon>Microbacteriaceae</taxon>
        <taxon>Mycetocola</taxon>
    </lineage>
</organism>
<keyword evidence="2" id="KW-1003">Cell membrane</keyword>
<dbReference type="PROSITE" id="PS50893">
    <property type="entry name" value="ABC_TRANSPORTER_2"/>
    <property type="match status" value="2"/>
</dbReference>
<evidence type="ECO:0000256" key="4">
    <source>
        <dbReference type="ARBA" id="ARBA00022737"/>
    </source>
</evidence>
<dbReference type="InterPro" id="IPR050107">
    <property type="entry name" value="ABC_carbohydrate_import_ATPase"/>
</dbReference>
<feature type="domain" description="ABC transporter" evidence="9">
    <location>
        <begin position="266"/>
        <end position="507"/>
    </location>
</feature>
<keyword evidence="11" id="KW-1185">Reference proteome</keyword>
<dbReference type="PROSITE" id="PS00211">
    <property type="entry name" value="ABC_TRANSPORTER_1"/>
    <property type="match status" value="1"/>
</dbReference>
<keyword evidence="7" id="KW-1278">Translocase</keyword>
<feature type="domain" description="ABC transporter" evidence="9">
    <location>
        <begin position="19"/>
        <end position="256"/>
    </location>
</feature>
<dbReference type="InterPro" id="IPR003593">
    <property type="entry name" value="AAA+_ATPase"/>
</dbReference>
<dbReference type="GO" id="GO:0016887">
    <property type="term" value="F:ATP hydrolysis activity"/>
    <property type="evidence" value="ECO:0007669"/>
    <property type="project" value="InterPro"/>
</dbReference>
<dbReference type="CDD" id="cd03215">
    <property type="entry name" value="ABC_Carb_Monos_II"/>
    <property type="match status" value="1"/>
</dbReference>
<dbReference type="RefSeq" id="WP_121647677.1">
    <property type="nucleotide sequence ID" value="NZ_RCUX01000003.1"/>
</dbReference>
<evidence type="ECO:0000256" key="6">
    <source>
        <dbReference type="ARBA" id="ARBA00022840"/>
    </source>
</evidence>
<accession>A0A3L7A9L7</accession>
<keyword evidence="6 10" id="KW-0067">ATP-binding</keyword>
<gene>
    <name evidence="10" type="ORF">D9V32_04325</name>
</gene>
<proteinExistence type="predicted"/>
<dbReference type="GO" id="GO:0005524">
    <property type="term" value="F:ATP binding"/>
    <property type="evidence" value="ECO:0007669"/>
    <property type="project" value="UniProtKB-KW"/>
</dbReference>
<evidence type="ECO:0000259" key="9">
    <source>
        <dbReference type="PROSITE" id="PS50893"/>
    </source>
</evidence>
<comment type="caution">
    <text evidence="10">The sequence shown here is derived from an EMBL/GenBank/DDBJ whole genome shotgun (WGS) entry which is preliminary data.</text>
</comment>
<dbReference type="Gene3D" id="3.40.50.300">
    <property type="entry name" value="P-loop containing nucleotide triphosphate hydrolases"/>
    <property type="match status" value="2"/>
</dbReference>
<dbReference type="PANTHER" id="PTHR43790:SF3">
    <property type="entry name" value="D-ALLOSE IMPORT ATP-BINDING PROTEIN ALSA-RELATED"/>
    <property type="match status" value="1"/>
</dbReference>
<evidence type="ECO:0000256" key="7">
    <source>
        <dbReference type="ARBA" id="ARBA00022967"/>
    </source>
</evidence>
<dbReference type="Proteomes" id="UP000272503">
    <property type="component" value="Unassembled WGS sequence"/>
</dbReference>
<dbReference type="PANTHER" id="PTHR43790">
    <property type="entry name" value="CARBOHYDRATE TRANSPORT ATP-BINDING PROTEIN MG119-RELATED"/>
    <property type="match status" value="1"/>
</dbReference>
<evidence type="ECO:0000256" key="1">
    <source>
        <dbReference type="ARBA" id="ARBA00022448"/>
    </source>
</evidence>
<dbReference type="AlphaFoldDB" id="A0A3L7A9L7"/>
<evidence type="ECO:0000256" key="3">
    <source>
        <dbReference type="ARBA" id="ARBA00022597"/>
    </source>
</evidence>
<evidence type="ECO:0000313" key="10">
    <source>
        <dbReference type="EMBL" id="RLP76867.1"/>
    </source>
</evidence>
<dbReference type="InterPro" id="IPR027417">
    <property type="entry name" value="P-loop_NTPase"/>
</dbReference>
<evidence type="ECO:0000256" key="5">
    <source>
        <dbReference type="ARBA" id="ARBA00022741"/>
    </source>
</evidence>
<dbReference type="OrthoDB" id="39350at2"/>
<keyword evidence="8" id="KW-0472">Membrane</keyword>
<reference evidence="10 11" key="1">
    <citation type="submission" date="2018-10" db="EMBL/GenBank/DDBJ databases">
        <authorList>
            <person name="Li J."/>
        </authorList>
    </citation>
    <scope>NUCLEOTIDE SEQUENCE [LARGE SCALE GENOMIC DNA]</scope>
    <source>
        <strain evidence="10 11">IF 016277</strain>
    </source>
</reference>
<dbReference type="InterPro" id="IPR003439">
    <property type="entry name" value="ABC_transporter-like_ATP-bd"/>
</dbReference>